<dbReference type="EMBL" id="CP072643">
    <property type="protein sequence ID" value="QUV95667.1"/>
    <property type="molecule type" value="Genomic_DNA"/>
</dbReference>
<sequence length="70" mass="7853">MKLKIDEQADALYLTLGEAPASRTEEASPGIIVDYDDQDRVVGIEMLYLSKRAPETDLRRLLFESVPEVA</sequence>
<protein>
    <submittedName>
        <fullName evidence="1">DUF2283 domain-containing protein</fullName>
    </submittedName>
</protein>
<name>A0ABX8B3V7_9BACT</name>
<reference evidence="1 2" key="1">
    <citation type="submission" date="2021-03" db="EMBL/GenBank/DDBJ databases">
        <title>Genomic and phenotypic characterization of Chloracidobacterium isolates provides evidence for multiple species.</title>
        <authorList>
            <person name="Saini M.K."/>
            <person name="Costas A.M.G."/>
            <person name="Tank M."/>
            <person name="Bryant D.A."/>
        </authorList>
    </citation>
    <scope>NUCLEOTIDE SEQUENCE [LARGE SCALE GENOMIC DNA]</scope>
    <source>
        <strain evidence="1 2">N</strain>
    </source>
</reference>
<organism evidence="1 2">
    <name type="scientific">Chloracidobacterium sp. N</name>
    <dbReference type="NCBI Taxonomy" id="2821540"/>
    <lineage>
        <taxon>Bacteria</taxon>
        <taxon>Pseudomonadati</taxon>
        <taxon>Acidobacteriota</taxon>
        <taxon>Terriglobia</taxon>
        <taxon>Terriglobales</taxon>
        <taxon>Acidobacteriaceae</taxon>
        <taxon>Chloracidobacterium</taxon>
        <taxon>Chloracidobacterium aggregatum</taxon>
    </lineage>
</organism>
<keyword evidence="2" id="KW-1185">Reference proteome</keyword>
<dbReference type="Pfam" id="PF10049">
    <property type="entry name" value="DUF2283"/>
    <property type="match status" value="1"/>
</dbReference>
<evidence type="ECO:0000313" key="1">
    <source>
        <dbReference type="EMBL" id="QUV95667.1"/>
    </source>
</evidence>
<evidence type="ECO:0000313" key="2">
    <source>
        <dbReference type="Proteomes" id="UP000677668"/>
    </source>
</evidence>
<dbReference type="RefSeq" id="WP_211423881.1">
    <property type="nucleotide sequence ID" value="NZ_CP072643.1"/>
</dbReference>
<accession>A0ABX8B3V7</accession>
<proteinExistence type="predicted"/>
<dbReference type="InterPro" id="IPR019270">
    <property type="entry name" value="DUF2283"/>
</dbReference>
<gene>
    <name evidence="1" type="ORF">J8C05_12625</name>
</gene>
<dbReference type="Proteomes" id="UP000677668">
    <property type="component" value="Chromosome 2"/>
</dbReference>